<keyword evidence="2" id="KW-0677">Repeat</keyword>
<feature type="domain" description="PRD" evidence="8">
    <location>
        <begin position="191"/>
        <end position="297"/>
    </location>
</feature>
<gene>
    <name evidence="9" type="ORF">SAMN02745910_04372</name>
</gene>
<proteinExistence type="predicted"/>
<feature type="domain" description="PTS EIIB type-2" evidence="7">
    <location>
        <begin position="408"/>
        <end position="497"/>
    </location>
</feature>
<dbReference type="Proteomes" id="UP000182762">
    <property type="component" value="Unassembled WGS sequence"/>
</dbReference>
<dbReference type="Gene3D" id="3.40.50.2300">
    <property type="match status" value="1"/>
</dbReference>
<dbReference type="Pfam" id="PF00359">
    <property type="entry name" value="PTS_EIIA_2"/>
    <property type="match status" value="1"/>
</dbReference>
<evidence type="ECO:0000256" key="3">
    <source>
        <dbReference type="ARBA" id="ARBA00023015"/>
    </source>
</evidence>
<dbReference type="PANTHER" id="PTHR30185">
    <property type="entry name" value="CRYPTIC BETA-GLUCOSIDE BGL OPERON ANTITERMINATOR"/>
    <property type="match status" value="1"/>
</dbReference>
<keyword evidence="1" id="KW-0808">Transferase</keyword>
<dbReference type="Gene3D" id="1.10.1790.10">
    <property type="entry name" value="PRD domain"/>
    <property type="match status" value="2"/>
</dbReference>
<evidence type="ECO:0000313" key="10">
    <source>
        <dbReference type="Proteomes" id="UP000182762"/>
    </source>
</evidence>
<evidence type="ECO:0000259" key="8">
    <source>
        <dbReference type="PROSITE" id="PS51372"/>
    </source>
</evidence>
<dbReference type="EMBL" id="FOXX01000015">
    <property type="protein sequence ID" value="SFQ85354.1"/>
    <property type="molecule type" value="Genomic_DNA"/>
</dbReference>
<feature type="domain" description="PRD" evidence="8">
    <location>
        <begin position="300"/>
        <end position="405"/>
    </location>
</feature>
<name>A0A1I6BWU6_9BACI</name>
<evidence type="ECO:0000256" key="4">
    <source>
        <dbReference type="ARBA" id="ARBA00023159"/>
    </source>
</evidence>
<keyword evidence="4" id="KW-0010">Activator</keyword>
<dbReference type="InterPro" id="IPR002178">
    <property type="entry name" value="PTS_EIIA_type-2_dom"/>
</dbReference>
<evidence type="ECO:0000256" key="5">
    <source>
        <dbReference type="ARBA" id="ARBA00023163"/>
    </source>
</evidence>
<evidence type="ECO:0000259" key="6">
    <source>
        <dbReference type="PROSITE" id="PS51094"/>
    </source>
</evidence>
<dbReference type="InterPro" id="IPR013011">
    <property type="entry name" value="PTS_EIIB_2"/>
</dbReference>
<dbReference type="SUPFAM" id="SSF55804">
    <property type="entry name" value="Phoshotransferase/anion transport protein"/>
    <property type="match status" value="1"/>
</dbReference>
<evidence type="ECO:0000256" key="2">
    <source>
        <dbReference type="ARBA" id="ARBA00022737"/>
    </source>
</evidence>
<dbReference type="PROSITE" id="PS51094">
    <property type="entry name" value="PTS_EIIA_TYPE_2"/>
    <property type="match status" value="1"/>
</dbReference>
<dbReference type="InterPro" id="IPR007737">
    <property type="entry name" value="Mga_HTH"/>
</dbReference>
<protein>
    <submittedName>
        <fullName evidence="9">Mannitol operon transcriptional antiterminator</fullName>
    </submittedName>
</protein>
<organism evidence="9 10">
    <name type="scientific">Priestia endophytica DSM 13796</name>
    <dbReference type="NCBI Taxonomy" id="1121089"/>
    <lineage>
        <taxon>Bacteria</taxon>
        <taxon>Bacillati</taxon>
        <taxon>Bacillota</taxon>
        <taxon>Bacilli</taxon>
        <taxon>Bacillales</taxon>
        <taxon>Bacillaceae</taxon>
        <taxon>Priestia</taxon>
    </lineage>
</organism>
<keyword evidence="3" id="KW-0805">Transcription regulation</keyword>
<dbReference type="PANTHER" id="PTHR30185:SF18">
    <property type="entry name" value="TRANSCRIPTIONAL REGULATOR MTLR"/>
    <property type="match status" value="1"/>
</dbReference>
<dbReference type="InterPro" id="IPR016152">
    <property type="entry name" value="PTrfase/Anion_transptr"/>
</dbReference>
<keyword evidence="5" id="KW-0804">Transcription</keyword>
<evidence type="ECO:0000313" key="9">
    <source>
        <dbReference type="EMBL" id="SFQ85354.1"/>
    </source>
</evidence>
<dbReference type="InterPro" id="IPR003501">
    <property type="entry name" value="PTS_EIIB_2/3"/>
</dbReference>
<dbReference type="SUPFAM" id="SSF63520">
    <property type="entry name" value="PTS-regulatory domain, PRD"/>
    <property type="match status" value="2"/>
</dbReference>
<feature type="domain" description="PTS EIIA type-2" evidence="6">
    <location>
        <begin position="535"/>
        <end position="684"/>
    </location>
</feature>
<keyword evidence="10" id="KW-1185">Reference proteome</keyword>
<dbReference type="PROSITE" id="PS51372">
    <property type="entry name" value="PRD_2"/>
    <property type="match status" value="2"/>
</dbReference>
<accession>A0A1I6BWU6</accession>
<dbReference type="InterPro" id="IPR011608">
    <property type="entry name" value="PRD"/>
</dbReference>
<reference evidence="9 10" key="1">
    <citation type="submission" date="2016-10" db="EMBL/GenBank/DDBJ databases">
        <authorList>
            <person name="Varghese N."/>
            <person name="Submissions S."/>
        </authorList>
    </citation>
    <scope>NUCLEOTIDE SEQUENCE [LARGE SCALE GENOMIC DNA]</scope>
    <source>
        <strain evidence="9 10">DSM 13796</strain>
    </source>
</reference>
<dbReference type="InterPro" id="IPR036634">
    <property type="entry name" value="PRD_sf"/>
</dbReference>
<comment type="caution">
    <text evidence="9">The sequence shown here is derived from an EMBL/GenBank/DDBJ whole genome shotgun (WGS) entry which is preliminary data.</text>
</comment>
<dbReference type="Pfam" id="PF00874">
    <property type="entry name" value="PRD"/>
    <property type="match status" value="2"/>
</dbReference>
<dbReference type="Pfam" id="PF05043">
    <property type="entry name" value="Mga"/>
    <property type="match status" value="1"/>
</dbReference>
<dbReference type="CDD" id="cd05568">
    <property type="entry name" value="PTS_IIB_bgl_like"/>
    <property type="match status" value="1"/>
</dbReference>
<dbReference type="PROSITE" id="PS51099">
    <property type="entry name" value="PTS_EIIB_TYPE_2"/>
    <property type="match status" value="1"/>
</dbReference>
<evidence type="ECO:0000259" key="7">
    <source>
        <dbReference type="PROSITE" id="PS51099"/>
    </source>
</evidence>
<dbReference type="RefSeq" id="WP_061802722.1">
    <property type="nucleotide sequence ID" value="NZ_FOXX01000015.1"/>
</dbReference>
<dbReference type="InterPro" id="IPR036095">
    <property type="entry name" value="PTS_EIIB-like_sf"/>
</dbReference>
<dbReference type="Gene3D" id="3.40.930.10">
    <property type="entry name" value="Mannitol-specific EII, Chain A"/>
    <property type="match status" value="1"/>
</dbReference>
<evidence type="ECO:0000256" key="1">
    <source>
        <dbReference type="ARBA" id="ARBA00022679"/>
    </source>
</evidence>
<dbReference type="GeneID" id="93712913"/>
<sequence length="696" mass="80192">MFITSREKEIIELIIKTSGKHTPFSIATFLNVSVRTVHRDLRAIERVLKNFDLTLERTSDNGLMIIGKNERVFKLVQALMHIEPVDQSPQQRKLILLLSLIRGEESLKLQVLSRELGVSTTTLSSYLDELAEWLKDFKVTLLRKRGVGVSLHGSEESKRKMLAAYLLIYFAEELIQDLFHTENLGNDKKEVLHYLKVPHLIKIKEAVNRTMQLSISKLADSDYIGLIVHICIAIQRTSDGFLLEEEYDNSIRFSHEYKLIEEICSDFIHNHQEALTEKDLCFLTIIFKGSKLQEGYYIYNDSIILSSLIKKMIEEVSDQLHVNLEDDFSLFQGLLAHMEPSLFRIQQKMALFNPLTEDIRRKYPVLFMAVRNSLEKHFKEVSFPDDEVAYLVLHFGSALVLREEAIALKALIVCPTGIGTSKMLASRVKKEVIEIQSVEISSLMEIQNRDLSQYDVIISTVRLPFTNLDYILVTPLLNDDDVSSIHQFLQNHIGDLTKNKSYATIHYDEANFSSRLKKPFRNVLKELEDVYRSMEAILNHFTVLHFKSPFSNHKEIIKKVVQQQEDKGLLSQKNEVVKKLKEREEKGGLGIPETGMALFHTKHSSIATLSFQIAHLEEACTVKGMDGKDMEVWNMLFMLAPENLSTRQQEILSLISTTLIEDKEAMMIFSSSNENIIRQKLEETFYEYLQNNLIKE</sequence>
<dbReference type="InterPro" id="IPR050661">
    <property type="entry name" value="BglG_antiterminators"/>
</dbReference>
<dbReference type="InterPro" id="IPR013196">
    <property type="entry name" value="HTH_11"/>
</dbReference>
<dbReference type="Pfam" id="PF08279">
    <property type="entry name" value="HTH_11"/>
    <property type="match status" value="1"/>
</dbReference>
<dbReference type="SUPFAM" id="SSF52794">
    <property type="entry name" value="PTS system IIB component-like"/>
    <property type="match status" value="1"/>
</dbReference>
<dbReference type="Pfam" id="PF02302">
    <property type="entry name" value="PTS_IIB"/>
    <property type="match status" value="1"/>
</dbReference>